<keyword evidence="1" id="KW-0732">Signal</keyword>
<name>A0A024FXU1_9STRA</name>
<reference evidence="2 3" key="1">
    <citation type="submission" date="2012-05" db="EMBL/GenBank/DDBJ databases">
        <title>Recombination and specialization in a pathogen metapopulation.</title>
        <authorList>
            <person name="Gardiner A."/>
            <person name="Kemen E."/>
            <person name="Schultz-Larsen T."/>
            <person name="MacLean D."/>
            <person name="Van Oosterhout C."/>
            <person name="Jones J.D.G."/>
        </authorList>
    </citation>
    <scope>NUCLEOTIDE SEQUENCE [LARGE SCALE GENOMIC DNA]</scope>
    <source>
        <strain evidence="2 3">Ac Nc2</strain>
    </source>
</reference>
<dbReference type="InParanoid" id="A0A024FXU1"/>
<dbReference type="EMBL" id="CAIX01001809">
    <property type="protein sequence ID" value="CCI11742.1"/>
    <property type="molecule type" value="Genomic_DNA"/>
</dbReference>
<dbReference type="SUPFAM" id="SSF53590">
    <property type="entry name" value="Nucleoside hydrolase"/>
    <property type="match status" value="1"/>
</dbReference>
<evidence type="ECO:0000313" key="2">
    <source>
        <dbReference type="EMBL" id="CCI11742.1"/>
    </source>
</evidence>
<dbReference type="GO" id="GO:0016799">
    <property type="term" value="F:hydrolase activity, hydrolyzing N-glycosyl compounds"/>
    <property type="evidence" value="ECO:0007669"/>
    <property type="project" value="InterPro"/>
</dbReference>
<feature type="chain" id="PRO_5001531990" evidence="1">
    <location>
        <begin position="25"/>
        <end position="303"/>
    </location>
</feature>
<evidence type="ECO:0000313" key="3">
    <source>
        <dbReference type="Proteomes" id="UP000053237"/>
    </source>
</evidence>
<feature type="signal peptide" evidence="1">
    <location>
        <begin position="1"/>
        <end position="24"/>
    </location>
</feature>
<sequence length="303" mass="34829">MARSKLRFQLVCVWVLRLMPFIYSCRERIQCLVIMEPGESSGYHAMALLARDPYFLKSCGRALYIYVRDSFDTAKPFLVSIFHRVLADEQWKLGFLPIHIEIVLDVHTPYRILIMGPSTDLALAIEKIGESKLQRVSEIFWAQGYHLEKSNPQDFTSEVDSDPKHSILQFKLLQEKLTRVNIRVEAIGVDRITVGNFPELFVILNTAGVDALSKLRGIRNQHGLNVALHLNNSNKVEEIRFEDKDGFCSLNMKAALAMFNPKLIRLMAMKGTYGDKVISDIHDEQFRILVLERMNKYIENKLA</sequence>
<organism evidence="2 3">
    <name type="scientific">Albugo candida</name>
    <dbReference type="NCBI Taxonomy" id="65357"/>
    <lineage>
        <taxon>Eukaryota</taxon>
        <taxon>Sar</taxon>
        <taxon>Stramenopiles</taxon>
        <taxon>Oomycota</taxon>
        <taxon>Peronosporomycetes</taxon>
        <taxon>Albuginales</taxon>
        <taxon>Albuginaceae</taxon>
        <taxon>Albugo</taxon>
    </lineage>
</organism>
<accession>A0A024FXU1</accession>
<gene>
    <name evidence="2" type="ORF">BN9_134020</name>
</gene>
<dbReference type="AlphaFoldDB" id="A0A024FXU1"/>
<protein>
    <submittedName>
        <fullName evidence="2">Uncharacterized protein</fullName>
    </submittedName>
</protein>
<dbReference type="InterPro" id="IPR036452">
    <property type="entry name" value="Ribo_hydro-like"/>
</dbReference>
<proteinExistence type="predicted"/>
<comment type="caution">
    <text evidence="2">The sequence shown here is derived from an EMBL/GenBank/DDBJ whole genome shotgun (WGS) entry which is preliminary data.</text>
</comment>
<evidence type="ECO:0000256" key="1">
    <source>
        <dbReference type="SAM" id="SignalP"/>
    </source>
</evidence>
<dbReference type="Proteomes" id="UP000053237">
    <property type="component" value="Unassembled WGS sequence"/>
</dbReference>
<keyword evidence="3" id="KW-1185">Reference proteome</keyword>